<evidence type="ECO:0000259" key="8">
    <source>
        <dbReference type="PROSITE" id="PS50893"/>
    </source>
</evidence>
<sequence length="254" mass="26713">MLLRPPGATGGAAEGPRCASILPLRVAGLRYAAGGQKILRGVDFTIAAGLPTLVVGPNGAGKSVLLRLLHGLLVPQAGRVAWAAPPEEARRRQAMVFQRPVMLRRSALANVAYPLALAGLPRTERAARARAALARVGLAHLAERPARRLSGGEQQRLALARAAALAPEVLFLDEPTANLDPAATRAVEAIVRDIAAAGTKVVMTSHDLAQARRLAGDVLFLHRGRVVEHAPAERFFAAPRAPEAAAFLRGELLA</sequence>
<comment type="subcellular location">
    <subcellularLocation>
        <location evidence="1">Cell membrane</location>
        <topology evidence="1">Peripheral membrane protein</topology>
    </subcellularLocation>
</comment>
<proteinExistence type="inferred from homology"/>
<evidence type="ECO:0000256" key="4">
    <source>
        <dbReference type="ARBA" id="ARBA00022475"/>
    </source>
</evidence>
<dbReference type="GO" id="GO:0005524">
    <property type="term" value="F:ATP binding"/>
    <property type="evidence" value="ECO:0007669"/>
    <property type="project" value="UniProtKB-KW"/>
</dbReference>
<keyword evidence="7" id="KW-0472">Membrane</keyword>
<keyword evidence="4" id="KW-1003">Cell membrane</keyword>
<dbReference type="PROSITE" id="PS50893">
    <property type="entry name" value="ABC_TRANSPORTER_2"/>
    <property type="match status" value="1"/>
</dbReference>
<dbReference type="Proteomes" id="UP001519924">
    <property type="component" value="Unassembled WGS sequence"/>
</dbReference>
<keyword evidence="5" id="KW-0547">Nucleotide-binding</keyword>
<keyword evidence="6 9" id="KW-0067">ATP-binding</keyword>
<accession>A0ABS7F4T2</accession>
<evidence type="ECO:0000256" key="6">
    <source>
        <dbReference type="ARBA" id="ARBA00022840"/>
    </source>
</evidence>
<reference evidence="9 10" key="1">
    <citation type="submission" date="2021-08" db="EMBL/GenBank/DDBJ databases">
        <title>Caldovatus sediminis gen. nov., sp. nov., a moderately thermophilic bacterium isolated from a hot spring.</title>
        <authorList>
            <person name="Hu C.-J."/>
            <person name="Li W.-J."/>
            <person name="Xian W.-D."/>
        </authorList>
    </citation>
    <scope>NUCLEOTIDE SEQUENCE [LARGE SCALE GENOMIC DNA]</scope>
    <source>
        <strain evidence="9 10">SYSU G05006</strain>
    </source>
</reference>
<gene>
    <name evidence="9" type="ORF">K1J50_14215</name>
</gene>
<evidence type="ECO:0000256" key="7">
    <source>
        <dbReference type="ARBA" id="ARBA00023136"/>
    </source>
</evidence>
<evidence type="ECO:0000256" key="3">
    <source>
        <dbReference type="ARBA" id="ARBA00022448"/>
    </source>
</evidence>
<evidence type="ECO:0000313" key="9">
    <source>
        <dbReference type="EMBL" id="MBW8270635.1"/>
    </source>
</evidence>
<evidence type="ECO:0000256" key="2">
    <source>
        <dbReference type="ARBA" id="ARBA00005417"/>
    </source>
</evidence>
<keyword evidence="10" id="KW-1185">Reference proteome</keyword>
<name>A0ABS7F4T2_9PROT</name>
<evidence type="ECO:0000256" key="5">
    <source>
        <dbReference type="ARBA" id="ARBA00022741"/>
    </source>
</evidence>
<dbReference type="InterPro" id="IPR003593">
    <property type="entry name" value="AAA+_ATPase"/>
</dbReference>
<dbReference type="EMBL" id="JAHZUY010000046">
    <property type="protein sequence ID" value="MBW8270635.1"/>
    <property type="molecule type" value="Genomic_DNA"/>
</dbReference>
<dbReference type="RefSeq" id="WP_220118420.1">
    <property type="nucleotide sequence ID" value="NZ_JAHZUY010000046.1"/>
</dbReference>
<protein>
    <submittedName>
        <fullName evidence="9">ATP-binding cassette domain-containing protein</fullName>
    </submittedName>
</protein>
<dbReference type="InterPro" id="IPR050086">
    <property type="entry name" value="MetN_ABC_transporter-like"/>
</dbReference>
<dbReference type="InterPro" id="IPR027417">
    <property type="entry name" value="P-loop_NTPase"/>
</dbReference>
<dbReference type="Gene3D" id="3.40.50.300">
    <property type="entry name" value="P-loop containing nucleotide triphosphate hydrolases"/>
    <property type="match status" value="1"/>
</dbReference>
<organism evidence="9 10">
    <name type="scientific">Caldovatus aquaticus</name>
    <dbReference type="NCBI Taxonomy" id="2865671"/>
    <lineage>
        <taxon>Bacteria</taxon>
        <taxon>Pseudomonadati</taxon>
        <taxon>Pseudomonadota</taxon>
        <taxon>Alphaproteobacteria</taxon>
        <taxon>Acetobacterales</taxon>
        <taxon>Roseomonadaceae</taxon>
        <taxon>Caldovatus</taxon>
    </lineage>
</organism>
<dbReference type="PANTHER" id="PTHR43166">
    <property type="entry name" value="AMINO ACID IMPORT ATP-BINDING PROTEIN"/>
    <property type="match status" value="1"/>
</dbReference>
<dbReference type="InterPro" id="IPR003439">
    <property type="entry name" value="ABC_transporter-like_ATP-bd"/>
</dbReference>
<evidence type="ECO:0000313" key="10">
    <source>
        <dbReference type="Proteomes" id="UP001519924"/>
    </source>
</evidence>
<dbReference type="InterPro" id="IPR017871">
    <property type="entry name" value="ABC_transporter-like_CS"/>
</dbReference>
<dbReference type="SUPFAM" id="SSF52540">
    <property type="entry name" value="P-loop containing nucleoside triphosphate hydrolases"/>
    <property type="match status" value="1"/>
</dbReference>
<keyword evidence="3" id="KW-0813">Transport</keyword>
<feature type="domain" description="ABC transporter" evidence="8">
    <location>
        <begin position="24"/>
        <end position="248"/>
    </location>
</feature>
<comment type="caution">
    <text evidence="9">The sequence shown here is derived from an EMBL/GenBank/DDBJ whole genome shotgun (WGS) entry which is preliminary data.</text>
</comment>
<dbReference type="PANTHER" id="PTHR43166:SF9">
    <property type="entry name" value="GLUTAMATE_ASPARTATE IMPORT ATP-BINDING PROTEIN GLTL"/>
    <property type="match status" value="1"/>
</dbReference>
<dbReference type="SMART" id="SM00382">
    <property type="entry name" value="AAA"/>
    <property type="match status" value="1"/>
</dbReference>
<evidence type="ECO:0000256" key="1">
    <source>
        <dbReference type="ARBA" id="ARBA00004202"/>
    </source>
</evidence>
<dbReference type="PROSITE" id="PS00211">
    <property type="entry name" value="ABC_TRANSPORTER_1"/>
    <property type="match status" value="1"/>
</dbReference>
<comment type="similarity">
    <text evidence="2">Belongs to the ABC transporter superfamily.</text>
</comment>
<dbReference type="Pfam" id="PF00005">
    <property type="entry name" value="ABC_tran"/>
    <property type="match status" value="1"/>
</dbReference>